<evidence type="ECO:0000313" key="2">
    <source>
        <dbReference type="Proteomes" id="UP000273022"/>
    </source>
</evidence>
<protein>
    <submittedName>
        <fullName evidence="1">Uncharacterized protein</fullName>
    </submittedName>
</protein>
<dbReference type="EMBL" id="QYYH01000050">
    <property type="protein sequence ID" value="RJY16341.1"/>
    <property type="molecule type" value="Genomic_DNA"/>
</dbReference>
<dbReference type="Proteomes" id="UP000273022">
    <property type="component" value="Unassembled WGS sequence"/>
</dbReference>
<sequence length="74" mass="8867">MNKNRMWLAVFLCGISIWTYKVFNTAQAYSVAKTALENRVEIDESLGKYNITYDWWFGVFRALRYGEVQEFEFH</sequence>
<name>A0A3A6U3C8_9GAMM</name>
<reference evidence="1 2" key="1">
    <citation type="submission" date="2018-09" db="EMBL/GenBank/DDBJ databases">
        <title>Phylogeny of the Shewanellaceae, and recommendation for two new genera, Pseudoshewanella and Parashewanella.</title>
        <authorList>
            <person name="Wang G."/>
        </authorList>
    </citation>
    <scope>NUCLEOTIDE SEQUENCE [LARGE SCALE GENOMIC DNA]</scope>
    <source>
        <strain evidence="1 2">KCTC 22492</strain>
    </source>
</reference>
<organism evidence="1 2">
    <name type="scientific">Parashewanella spongiae</name>
    <dbReference type="NCBI Taxonomy" id="342950"/>
    <lineage>
        <taxon>Bacteria</taxon>
        <taxon>Pseudomonadati</taxon>
        <taxon>Pseudomonadota</taxon>
        <taxon>Gammaproteobacteria</taxon>
        <taxon>Alteromonadales</taxon>
        <taxon>Shewanellaceae</taxon>
        <taxon>Parashewanella</taxon>
    </lineage>
</organism>
<dbReference type="RefSeq" id="WP_121853432.1">
    <property type="nucleotide sequence ID" value="NZ_CP037952.1"/>
</dbReference>
<gene>
    <name evidence="1" type="ORF">D5R81_09635</name>
</gene>
<accession>A0A3A6U3C8</accession>
<dbReference type="AlphaFoldDB" id="A0A3A6U3C8"/>
<proteinExistence type="predicted"/>
<keyword evidence="2" id="KW-1185">Reference proteome</keyword>
<evidence type="ECO:0000313" key="1">
    <source>
        <dbReference type="EMBL" id="RJY16341.1"/>
    </source>
</evidence>
<dbReference type="OrthoDB" id="9935502at2"/>
<comment type="caution">
    <text evidence="1">The sequence shown here is derived from an EMBL/GenBank/DDBJ whole genome shotgun (WGS) entry which is preliminary data.</text>
</comment>